<gene>
    <name evidence="1" type="ORF">CTZ28_30395</name>
</gene>
<proteinExistence type="predicted"/>
<dbReference type="OrthoDB" id="3831424at2"/>
<sequence>MRRACAARDFQEIFRLVNRRTGSSYAVIASAVGKMTSGRVSDIIRGVRSIRGQEVIERVCDGFGIPGEMLSVPERPWEQSLPVADLMPNRNAEPHYSVEAVENPDLVTVADLRQRVQTLDSRYATEPSTVLVAETGRLLGKLTQWLGRSAPYPVSRDVQAAVAETSTFMGQLVWDASGRNDHVTARAYFGQAVNAARELGDPVSEGLALLRTSFVALYGEKNPSAGLKLTLETAEKVQKSSNILSGLAFLHSAEAHAMLRRRIECEKSLRAAERFLGRAEPNDAGFSMVSPGQFGRLAGSCFLFLGDAPRAEALLQESVTEVREKSKSQAIVLGNLALARIQQKKVDEAVGTLHRAIEVVEGNRGGGGLNLIFKAGKELQSWNDLSGVRDLNSRLFGLIAA</sequence>
<comment type="caution">
    <text evidence="1">The sequence shown here is derived from an EMBL/GenBank/DDBJ whole genome shotgun (WGS) entry which is preliminary data.</text>
</comment>
<reference evidence="1 2" key="1">
    <citation type="submission" date="2017-11" db="EMBL/GenBank/DDBJ databases">
        <title>Draft genome of actinobacteria isolated from guarana (Paullinia cupana (Mart.) Ducke.</title>
        <authorList>
            <person name="Siqueira K.A."/>
            <person name="Liotti R.G."/>
            <person name="Mendes T.A.O."/>
            <person name="Soares M.A."/>
        </authorList>
    </citation>
    <scope>NUCLEOTIDE SEQUENCE [LARGE SCALE GENOMIC DNA]</scope>
    <source>
        <strain evidence="1 2">193</strain>
    </source>
</reference>
<organism evidence="1 2">
    <name type="scientific">Streptomyces shenzhenensis</name>
    <dbReference type="NCBI Taxonomy" id="943815"/>
    <lineage>
        <taxon>Bacteria</taxon>
        <taxon>Bacillati</taxon>
        <taxon>Actinomycetota</taxon>
        <taxon>Actinomycetes</taxon>
        <taxon>Kitasatosporales</taxon>
        <taxon>Streptomycetaceae</taxon>
        <taxon>Streptomyces</taxon>
    </lineage>
</organism>
<dbReference type="SUPFAM" id="SSF48452">
    <property type="entry name" value="TPR-like"/>
    <property type="match status" value="1"/>
</dbReference>
<keyword evidence="2" id="KW-1185">Reference proteome</keyword>
<protein>
    <submittedName>
        <fullName evidence="1">Transcriptional regulator</fullName>
    </submittedName>
</protein>
<dbReference type="AlphaFoldDB" id="A0A3M0IJV8"/>
<name>A0A3M0IJV8_9ACTN</name>
<accession>A0A3M0IJV8</accession>
<evidence type="ECO:0000313" key="2">
    <source>
        <dbReference type="Proteomes" id="UP000270471"/>
    </source>
</evidence>
<dbReference type="Gene3D" id="1.25.40.10">
    <property type="entry name" value="Tetratricopeptide repeat domain"/>
    <property type="match status" value="1"/>
</dbReference>
<dbReference type="EMBL" id="PENI01000024">
    <property type="protein sequence ID" value="RMB82266.1"/>
    <property type="molecule type" value="Genomic_DNA"/>
</dbReference>
<dbReference type="Proteomes" id="UP000270471">
    <property type="component" value="Unassembled WGS sequence"/>
</dbReference>
<evidence type="ECO:0000313" key="1">
    <source>
        <dbReference type="EMBL" id="RMB82266.1"/>
    </source>
</evidence>
<dbReference type="InterPro" id="IPR011990">
    <property type="entry name" value="TPR-like_helical_dom_sf"/>
</dbReference>